<comment type="caution">
    <text evidence="2">The sequence shown here is derived from an EMBL/GenBank/DDBJ whole genome shotgun (WGS) entry which is preliminary data.</text>
</comment>
<gene>
    <name evidence="2" type="ORF">J2X09_004378</name>
</gene>
<keyword evidence="1" id="KW-1133">Transmembrane helix</keyword>
<accession>A0ABU1VGL9</accession>
<name>A0ABU1VGL9_9BURK</name>
<dbReference type="EMBL" id="JAVDWE010000015">
    <property type="protein sequence ID" value="MDR7096621.1"/>
    <property type="molecule type" value="Genomic_DNA"/>
</dbReference>
<organism evidence="2 3">
    <name type="scientific">Hydrogenophaga laconesensis</name>
    <dbReference type="NCBI Taxonomy" id="1805971"/>
    <lineage>
        <taxon>Bacteria</taxon>
        <taxon>Pseudomonadati</taxon>
        <taxon>Pseudomonadota</taxon>
        <taxon>Betaproteobacteria</taxon>
        <taxon>Burkholderiales</taxon>
        <taxon>Comamonadaceae</taxon>
        <taxon>Hydrogenophaga</taxon>
    </lineage>
</organism>
<feature type="transmembrane region" description="Helical" evidence="1">
    <location>
        <begin position="12"/>
        <end position="31"/>
    </location>
</feature>
<dbReference type="Proteomes" id="UP001265550">
    <property type="component" value="Unassembled WGS sequence"/>
</dbReference>
<feature type="transmembrane region" description="Helical" evidence="1">
    <location>
        <begin position="37"/>
        <end position="59"/>
    </location>
</feature>
<evidence type="ECO:0000256" key="1">
    <source>
        <dbReference type="SAM" id="Phobius"/>
    </source>
</evidence>
<evidence type="ECO:0000313" key="3">
    <source>
        <dbReference type="Proteomes" id="UP001265550"/>
    </source>
</evidence>
<evidence type="ECO:0000313" key="2">
    <source>
        <dbReference type="EMBL" id="MDR7096621.1"/>
    </source>
</evidence>
<keyword evidence="1" id="KW-0812">Transmembrane</keyword>
<reference evidence="2 3" key="1">
    <citation type="submission" date="2023-07" db="EMBL/GenBank/DDBJ databases">
        <title>Sorghum-associated microbial communities from plants grown in Nebraska, USA.</title>
        <authorList>
            <person name="Schachtman D."/>
        </authorList>
    </citation>
    <scope>NUCLEOTIDE SEQUENCE [LARGE SCALE GENOMIC DNA]</scope>
    <source>
        <strain evidence="2 3">BE240</strain>
    </source>
</reference>
<proteinExistence type="predicted"/>
<dbReference type="RefSeq" id="WP_204735438.1">
    <property type="nucleotide sequence ID" value="NZ_JAVDWE010000015.1"/>
</dbReference>
<protein>
    <submittedName>
        <fullName evidence="2">O-antigen/teichoic acid export membrane protein</fullName>
    </submittedName>
</protein>
<keyword evidence="1" id="KW-0472">Membrane</keyword>
<keyword evidence="3" id="KW-1185">Reference proteome</keyword>
<sequence>MQPASRRDKALVNVVDCAWLCAFALAAGALSGFAWGWFVGALVGAGFLVVCVWVHWLMYRIVARSRRTPVPQRRFPKR</sequence>